<feature type="transmembrane region" description="Helical" evidence="9">
    <location>
        <begin position="55"/>
        <end position="73"/>
    </location>
</feature>
<dbReference type="InterPro" id="IPR036890">
    <property type="entry name" value="HATPase_C_sf"/>
</dbReference>
<dbReference type="CDD" id="cd19410">
    <property type="entry name" value="HK9-like_sensor"/>
    <property type="match status" value="1"/>
</dbReference>
<feature type="compositionally biased region" description="Low complexity" evidence="8">
    <location>
        <begin position="1"/>
        <end position="10"/>
    </location>
</feature>
<dbReference type="InterPro" id="IPR005467">
    <property type="entry name" value="His_kinase_dom"/>
</dbReference>
<evidence type="ECO:0000256" key="3">
    <source>
        <dbReference type="ARBA" id="ARBA00012438"/>
    </source>
</evidence>
<sequence length="580" mass="62753">MQNETGARLPSPSPAPAPAPGDAPRPAPTPALLRPDATAVRPRGVLLRDLLLRPFLLPFVLLLGVGAAVVTGVDRNARATAQVNAAHARLVLLSSLARDTSDMESGQRGYVITGHPDFLKPYLDGVIAFQQHAAELENQAATEQQRTNTGRALAMMNDWREFSAEPEITARQRSLGDAVALVANEDGKSRMEALRALIAEMRGRENVRLSQAVQAGTETLNTVRLLAIAGLLTSGLTLLLTVLRGARRITTVLDAVNAGAQEIAAGQYDTRLPHAGVRELDALSGQVHVMARAVQDREAQLAQAAQTLETTNEQLRRSNRELEQFAYVASHDLQEPLRTIGSYTELLAKRYAGQLDERADRYIAFTTSATARLKTLIQDLLAFSRVRQGQEQRTFTPVDTRTLAHDVVQDLHTPIQEAGAAVEFGLLPILTANADLLRHVFQNLIANAVKFRGPGRAPVIRVSATREPGRWVFHVQDNGIGIESQYFERIFGVFQRLHTLEDYSGSGIGLAVARSAIEQHGGDLWLDSTPGVGSTFHFSIPDHRTPAPSTGGAALPGAALLPAPGPRPTPPTRTPDEVPR</sequence>
<dbReference type="Pfam" id="PF05227">
    <property type="entry name" value="CHASE3"/>
    <property type="match status" value="1"/>
</dbReference>
<feature type="domain" description="Histidine kinase" evidence="10">
    <location>
        <begin position="328"/>
        <end position="544"/>
    </location>
</feature>
<dbReference type="GO" id="GO:0016301">
    <property type="term" value="F:kinase activity"/>
    <property type="evidence" value="ECO:0007669"/>
    <property type="project" value="UniProtKB-KW"/>
</dbReference>
<accession>A0ABT9MH46</accession>
<evidence type="ECO:0000256" key="6">
    <source>
        <dbReference type="ARBA" id="ARBA00022777"/>
    </source>
</evidence>
<comment type="catalytic activity">
    <reaction evidence="1">
        <text>ATP + protein L-histidine = ADP + protein N-phospho-L-histidine.</text>
        <dbReference type="EC" id="2.7.13.3"/>
    </reaction>
</comment>
<protein>
    <recommendedName>
        <fullName evidence="3">histidine kinase</fullName>
        <ecNumber evidence="3">2.7.13.3</ecNumber>
    </recommendedName>
</protein>
<evidence type="ECO:0000313" key="12">
    <source>
        <dbReference type="EMBL" id="MDP9765789.1"/>
    </source>
</evidence>
<gene>
    <name evidence="12" type="ORF">QO006_003244</name>
</gene>
<keyword evidence="9" id="KW-1133">Transmembrane helix</keyword>
<dbReference type="Gene3D" id="3.30.565.10">
    <property type="entry name" value="Histidine kinase-like ATPase, C-terminal domain"/>
    <property type="match status" value="1"/>
</dbReference>
<dbReference type="Pfam" id="PF00512">
    <property type="entry name" value="HisKA"/>
    <property type="match status" value="1"/>
</dbReference>
<comment type="subcellular location">
    <subcellularLocation>
        <location evidence="2">Membrane</location>
    </subcellularLocation>
</comment>
<dbReference type="PROSITE" id="PS50109">
    <property type="entry name" value="HIS_KIN"/>
    <property type="match status" value="1"/>
</dbReference>
<feature type="compositionally biased region" description="Pro residues" evidence="8">
    <location>
        <begin position="563"/>
        <end position="573"/>
    </location>
</feature>
<dbReference type="Pfam" id="PF02518">
    <property type="entry name" value="HATPase_c"/>
    <property type="match status" value="1"/>
</dbReference>
<feature type="region of interest" description="Disordered" evidence="8">
    <location>
        <begin position="1"/>
        <end position="35"/>
    </location>
</feature>
<keyword evidence="6 12" id="KW-0418">Kinase</keyword>
<evidence type="ECO:0000256" key="5">
    <source>
        <dbReference type="ARBA" id="ARBA00022679"/>
    </source>
</evidence>
<evidence type="ECO:0000256" key="9">
    <source>
        <dbReference type="SAM" id="Phobius"/>
    </source>
</evidence>
<dbReference type="InterPro" id="IPR003660">
    <property type="entry name" value="HAMP_dom"/>
</dbReference>
<dbReference type="SMART" id="SM00388">
    <property type="entry name" value="HisKA"/>
    <property type="match status" value="1"/>
</dbReference>
<keyword evidence="9" id="KW-0812">Transmembrane</keyword>
<comment type="caution">
    <text evidence="12">The sequence shown here is derived from an EMBL/GenBank/DDBJ whole genome shotgun (WGS) entry which is preliminary data.</text>
</comment>
<feature type="coiled-coil region" evidence="7">
    <location>
        <begin position="294"/>
        <end position="325"/>
    </location>
</feature>
<dbReference type="InterPro" id="IPR004358">
    <property type="entry name" value="Sig_transdc_His_kin-like_C"/>
</dbReference>
<evidence type="ECO:0000256" key="8">
    <source>
        <dbReference type="SAM" id="MobiDB-lite"/>
    </source>
</evidence>
<keyword evidence="4" id="KW-0597">Phosphoprotein</keyword>
<dbReference type="Pfam" id="PF00672">
    <property type="entry name" value="HAMP"/>
    <property type="match status" value="1"/>
</dbReference>
<reference evidence="12 13" key="1">
    <citation type="submission" date="2023-07" db="EMBL/GenBank/DDBJ databases">
        <title>Genomic Encyclopedia of Type Strains, Phase IV (KMG-IV): sequencing the most valuable type-strain genomes for metagenomic binning, comparative biology and taxonomic classification.</title>
        <authorList>
            <person name="Goeker M."/>
        </authorList>
    </citation>
    <scope>NUCLEOTIDE SEQUENCE [LARGE SCALE GENOMIC DNA]</scope>
    <source>
        <strain evidence="12 13">NIO-1023</strain>
    </source>
</reference>
<dbReference type="CDD" id="cd00082">
    <property type="entry name" value="HisKA"/>
    <property type="match status" value="1"/>
</dbReference>
<feature type="transmembrane region" description="Helical" evidence="9">
    <location>
        <begin position="225"/>
        <end position="243"/>
    </location>
</feature>
<evidence type="ECO:0000259" key="11">
    <source>
        <dbReference type="PROSITE" id="PS50885"/>
    </source>
</evidence>
<dbReference type="PANTHER" id="PTHR43304:SF1">
    <property type="entry name" value="PAC DOMAIN-CONTAINING PROTEIN"/>
    <property type="match status" value="1"/>
</dbReference>
<dbReference type="SMART" id="SM00387">
    <property type="entry name" value="HATPase_c"/>
    <property type="match status" value="1"/>
</dbReference>
<feature type="compositionally biased region" description="Low complexity" evidence="8">
    <location>
        <begin position="546"/>
        <end position="562"/>
    </location>
</feature>
<dbReference type="PRINTS" id="PR00344">
    <property type="entry name" value="BCTRLSENSOR"/>
</dbReference>
<evidence type="ECO:0000313" key="13">
    <source>
        <dbReference type="Proteomes" id="UP001232163"/>
    </source>
</evidence>
<dbReference type="EC" id="2.7.13.3" evidence="3"/>
<dbReference type="PANTHER" id="PTHR43304">
    <property type="entry name" value="PHYTOCHROME-LIKE PROTEIN CPH1"/>
    <property type="match status" value="1"/>
</dbReference>
<dbReference type="EMBL" id="JAURUR010000015">
    <property type="protein sequence ID" value="MDP9765789.1"/>
    <property type="molecule type" value="Genomic_DNA"/>
</dbReference>
<keyword evidence="13" id="KW-1185">Reference proteome</keyword>
<evidence type="ECO:0000256" key="7">
    <source>
        <dbReference type="SAM" id="Coils"/>
    </source>
</evidence>
<dbReference type="PROSITE" id="PS50885">
    <property type="entry name" value="HAMP"/>
    <property type="match status" value="1"/>
</dbReference>
<evidence type="ECO:0000256" key="1">
    <source>
        <dbReference type="ARBA" id="ARBA00000085"/>
    </source>
</evidence>
<dbReference type="SMART" id="SM00304">
    <property type="entry name" value="HAMP"/>
    <property type="match status" value="1"/>
</dbReference>
<dbReference type="SUPFAM" id="SSF47384">
    <property type="entry name" value="Homodimeric domain of signal transducing histidine kinase"/>
    <property type="match status" value="1"/>
</dbReference>
<dbReference type="SUPFAM" id="SSF55874">
    <property type="entry name" value="ATPase domain of HSP90 chaperone/DNA topoisomerase II/histidine kinase"/>
    <property type="match status" value="1"/>
</dbReference>
<dbReference type="Gene3D" id="1.10.287.130">
    <property type="match status" value="1"/>
</dbReference>
<dbReference type="InterPro" id="IPR003594">
    <property type="entry name" value="HATPase_dom"/>
</dbReference>
<evidence type="ECO:0000256" key="2">
    <source>
        <dbReference type="ARBA" id="ARBA00004370"/>
    </source>
</evidence>
<evidence type="ECO:0000259" key="10">
    <source>
        <dbReference type="PROSITE" id="PS50109"/>
    </source>
</evidence>
<keyword evidence="5" id="KW-0808">Transferase</keyword>
<name>A0ABT9MH46_9DEIO</name>
<dbReference type="RefSeq" id="WP_307468234.1">
    <property type="nucleotide sequence ID" value="NZ_JAURUR010000015.1"/>
</dbReference>
<evidence type="ECO:0000256" key="4">
    <source>
        <dbReference type="ARBA" id="ARBA00022553"/>
    </source>
</evidence>
<organism evidence="12 13">
    <name type="scientific">Deinococcus enclensis</name>
    <dbReference type="NCBI Taxonomy" id="1049582"/>
    <lineage>
        <taxon>Bacteria</taxon>
        <taxon>Thermotogati</taxon>
        <taxon>Deinococcota</taxon>
        <taxon>Deinococci</taxon>
        <taxon>Deinococcales</taxon>
        <taxon>Deinococcaceae</taxon>
        <taxon>Deinococcus</taxon>
    </lineage>
</organism>
<feature type="region of interest" description="Disordered" evidence="8">
    <location>
        <begin position="538"/>
        <end position="580"/>
    </location>
</feature>
<dbReference type="InterPro" id="IPR052162">
    <property type="entry name" value="Sensor_kinase/Photoreceptor"/>
</dbReference>
<feature type="compositionally biased region" description="Pro residues" evidence="8">
    <location>
        <begin position="11"/>
        <end position="29"/>
    </location>
</feature>
<dbReference type="InterPro" id="IPR003661">
    <property type="entry name" value="HisK_dim/P_dom"/>
</dbReference>
<keyword evidence="7" id="KW-0175">Coiled coil</keyword>
<keyword evidence="9" id="KW-0472">Membrane</keyword>
<dbReference type="InterPro" id="IPR036097">
    <property type="entry name" value="HisK_dim/P_sf"/>
</dbReference>
<dbReference type="Gene3D" id="6.10.340.10">
    <property type="match status" value="1"/>
</dbReference>
<dbReference type="Proteomes" id="UP001232163">
    <property type="component" value="Unassembled WGS sequence"/>
</dbReference>
<proteinExistence type="predicted"/>
<feature type="domain" description="HAMP" evidence="11">
    <location>
        <begin position="247"/>
        <end position="299"/>
    </location>
</feature>
<dbReference type="InterPro" id="IPR007891">
    <property type="entry name" value="CHASE3"/>
</dbReference>